<dbReference type="EMBL" id="BCSZ01000002">
    <property type="protein sequence ID" value="GAT00099.1"/>
    <property type="molecule type" value="Genomic_DNA"/>
</dbReference>
<evidence type="ECO:0000256" key="4">
    <source>
        <dbReference type="ARBA" id="ARBA00023163"/>
    </source>
</evidence>
<proteinExistence type="inferred from homology"/>
<dbReference type="AlphaFoldDB" id="A0A117ICU6"/>
<reference evidence="6" key="2">
    <citation type="submission" date="2016-02" db="EMBL/GenBank/DDBJ databases">
        <title>Draft genome sequence of five rapidly growing Mycobacterium species.</title>
        <authorList>
            <person name="Katahira K."/>
            <person name="Gotou Y."/>
            <person name="Iida K."/>
            <person name="Ogura Y."/>
            <person name="Hayashi T."/>
        </authorList>
    </citation>
    <scope>NUCLEOTIDE SEQUENCE [LARGE SCALE GENOMIC DNA]</scope>
    <source>
        <strain evidence="6">JCM6368</strain>
    </source>
</reference>
<reference evidence="5 6" key="1">
    <citation type="journal article" date="2016" name="Genome Announc.">
        <title>Draft Genome Sequences of Five Rapidly Growing Mycobacterium Species, M. thermoresistibile, M. fortuitum subsp. acetamidolyticum, M. canariasense, M. brisbanense, and M. novocastrense.</title>
        <authorList>
            <person name="Katahira K."/>
            <person name="Ogura Y."/>
            <person name="Gotoh Y."/>
            <person name="Hayashi T."/>
        </authorList>
    </citation>
    <scope>NUCLEOTIDE SEQUENCE [LARGE SCALE GENOMIC DNA]</scope>
    <source>
        <strain evidence="5 6">JCM6368</strain>
    </source>
</reference>
<protein>
    <submittedName>
        <fullName evidence="5">Transcriptional regulator</fullName>
    </submittedName>
</protein>
<dbReference type="PIRSF" id="PIRSF019455">
    <property type="entry name" value="CopR_AtkY"/>
    <property type="match status" value="1"/>
</dbReference>
<dbReference type="InterPro" id="IPR005650">
    <property type="entry name" value="BlaI_family"/>
</dbReference>
<dbReference type="Pfam" id="PF03965">
    <property type="entry name" value="Penicillinase_R"/>
    <property type="match status" value="1"/>
</dbReference>
<dbReference type="SUPFAM" id="SSF46785">
    <property type="entry name" value="Winged helix' DNA-binding domain"/>
    <property type="match status" value="1"/>
</dbReference>
<evidence type="ECO:0000313" key="6">
    <source>
        <dbReference type="Proteomes" id="UP000069705"/>
    </source>
</evidence>
<comment type="similarity">
    <text evidence="1">Belongs to the BlaI transcriptional regulatory family.</text>
</comment>
<evidence type="ECO:0000256" key="2">
    <source>
        <dbReference type="ARBA" id="ARBA00023015"/>
    </source>
</evidence>
<keyword evidence="3" id="KW-0238">DNA-binding</keyword>
<keyword evidence="2" id="KW-0805">Transcription regulation</keyword>
<dbReference type="InterPro" id="IPR036390">
    <property type="entry name" value="WH_DNA-bd_sf"/>
</dbReference>
<gene>
    <name evidence="5" type="ORF">RMCFA_0213</name>
</gene>
<sequence>MDMGIKGFGDLEAVVMEVLWSREEPSTVRSVHDELVTKRQIAYTTVMSTMDNLFRKGWLQREKVGLAYSYRPIMTREEHSAQLMRTVFESGGDSELILNFFLEQIVDDDSEKLRQALKRFTEGQPR</sequence>
<organism evidence="5 6">
    <name type="scientific">Mycolicibacterium fortuitum subsp. acetamidolyticum</name>
    <dbReference type="NCBI Taxonomy" id="144550"/>
    <lineage>
        <taxon>Bacteria</taxon>
        <taxon>Bacillati</taxon>
        <taxon>Actinomycetota</taxon>
        <taxon>Actinomycetes</taxon>
        <taxon>Mycobacteriales</taxon>
        <taxon>Mycobacteriaceae</taxon>
        <taxon>Mycolicibacterium</taxon>
    </lineage>
</organism>
<accession>A0A117ICU6</accession>
<keyword evidence="4" id="KW-0804">Transcription</keyword>
<name>A0A117ICU6_MYCFO</name>
<dbReference type="Gene3D" id="1.10.10.10">
    <property type="entry name" value="Winged helix-like DNA-binding domain superfamily/Winged helix DNA-binding domain"/>
    <property type="match status" value="1"/>
</dbReference>
<evidence type="ECO:0000313" key="5">
    <source>
        <dbReference type="EMBL" id="GAT00099.1"/>
    </source>
</evidence>
<dbReference type="Proteomes" id="UP000069705">
    <property type="component" value="Unassembled WGS sequence"/>
</dbReference>
<evidence type="ECO:0000256" key="3">
    <source>
        <dbReference type="ARBA" id="ARBA00023125"/>
    </source>
</evidence>
<evidence type="ECO:0000256" key="1">
    <source>
        <dbReference type="ARBA" id="ARBA00011046"/>
    </source>
</evidence>
<comment type="caution">
    <text evidence="5">The sequence shown here is derived from an EMBL/GenBank/DDBJ whole genome shotgun (WGS) entry which is preliminary data.</text>
</comment>
<dbReference type="InterPro" id="IPR036388">
    <property type="entry name" value="WH-like_DNA-bd_sf"/>
</dbReference>
<dbReference type="GO" id="GO:0045892">
    <property type="term" value="P:negative regulation of DNA-templated transcription"/>
    <property type="evidence" value="ECO:0007669"/>
    <property type="project" value="InterPro"/>
</dbReference>
<dbReference type="GO" id="GO:0003677">
    <property type="term" value="F:DNA binding"/>
    <property type="evidence" value="ECO:0007669"/>
    <property type="project" value="UniProtKB-KW"/>
</dbReference>